<dbReference type="Pfam" id="PF13649">
    <property type="entry name" value="Methyltransf_25"/>
    <property type="match status" value="1"/>
</dbReference>
<dbReference type="STRING" id="1029756.W911_04460"/>
<dbReference type="SUPFAM" id="SSF53335">
    <property type="entry name" value="S-adenosyl-L-methionine-dependent methyltransferases"/>
    <property type="match status" value="1"/>
</dbReference>
<dbReference type="InterPro" id="IPR041698">
    <property type="entry name" value="Methyltransf_25"/>
</dbReference>
<proteinExistence type="predicted"/>
<dbReference type="AlphaFoldDB" id="V5SCS0"/>
<sequence>MNLRPGMRVIDLGGAPMIWQFIDVPLEITLLNIEFSETAAAEARRYSQHKFHFLEGDACDNDLPTQSFDLAFSNSVIEHVGDEARRAAFAHHVRRLAPKYWVQTPAKYFPIEAHNGMPFWWYYPESLRQRLIRSWRAELPAWTEMIEGTTLVERKELQTIFPDSRIFTERVFGIPKSYAAFRTDRG</sequence>
<reference evidence="2 3" key="1">
    <citation type="journal article" date="2014" name="Genome Announc.">
        <title>Complete Genome Sequence of Hyphomicrobium nitrativorans Strain NL23, a Denitrifying Bacterium Isolated from Biofilm of a Methanol-Fed Denitrification System Treating Seawater at the Montreal Biodome.</title>
        <authorList>
            <person name="Martineau C."/>
            <person name="Villeneuve C."/>
            <person name="Mauffrey F."/>
            <person name="Villemur R."/>
        </authorList>
    </citation>
    <scope>NUCLEOTIDE SEQUENCE [LARGE SCALE GENOMIC DNA]</scope>
    <source>
        <strain evidence="2">NL23</strain>
    </source>
</reference>
<dbReference type="Proteomes" id="UP000018542">
    <property type="component" value="Chromosome"/>
</dbReference>
<gene>
    <name evidence="2" type="ORF">W911_04460</name>
</gene>
<dbReference type="HOGENOM" id="CLU_082091_0_0_5"/>
<evidence type="ECO:0000313" key="3">
    <source>
        <dbReference type="Proteomes" id="UP000018542"/>
    </source>
</evidence>
<evidence type="ECO:0000259" key="1">
    <source>
        <dbReference type="Pfam" id="PF13649"/>
    </source>
</evidence>
<accession>V5SCS0</accession>
<dbReference type="PATRIC" id="fig|1029756.8.peg.932"/>
<organism evidence="2 3">
    <name type="scientific">Hyphomicrobium nitrativorans NL23</name>
    <dbReference type="NCBI Taxonomy" id="1029756"/>
    <lineage>
        <taxon>Bacteria</taxon>
        <taxon>Pseudomonadati</taxon>
        <taxon>Pseudomonadota</taxon>
        <taxon>Alphaproteobacteria</taxon>
        <taxon>Hyphomicrobiales</taxon>
        <taxon>Hyphomicrobiaceae</taxon>
        <taxon>Hyphomicrobium</taxon>
    </lineage>
</organism>
<dbReference type="Gene3D" id="3.40.50.150">
    <property type="entry name" value="Vaccinia Virus protein VP39"/>
    <property type="match status" value="1"/>
</dbReference>
<dbReference type="CDD" id="cd02440">
    <property type="entry name" value="AdoMet_MTases"/>
    <property type="match status" value="1"/>
</dbReference>
<feature type="domain" description="Methyltransferase" evidence="1">
    <location>
        <begin position="29"/>
        <end position="98"/>
    </location>
</feature>
<evidence type="ECO:0000313" key="2">
    <source>
        <dbReference type="EMBL" id="AHB47825.1"/>
    </source>
</evidence>
<keyword evidence="3" id="KW-1185">Reference proteome</keyword>
<dbReference type="KEGG" id="hni:W911_04460"/>
<protein>
    <recommendedName>
        <fullName evidence="1">Methyltransferase domain-containing protein</fullName>
    </recommendedName>
</protein>
<dbReference type="EMBL" id="CP006912">
    <property type="protein sequence ID" value="AHB47825.1"/>
    <property type="molecule type" value="Genomic_DNA"/>
</dbReference>
<name>V5SCS0_9HYPH</name>
<dbReference type="InterPro" id="IPR029063">
    <property type="entry name" value="SAM-dependent_MTases_sf"/>
</dbReference>